<dbReference type="SUPFAM" id="SSF51735">
    <property type="entry name" value="NAD(P)-binding Rossmann-fold domains"/>
    <property type="match status" value="1"/>
</dbReference>
<accession>W0V6M9</accession>
<evidence type="ECO:0000313" key="5">
    <source>
        <dbReference type="EMBL" id="CDG83531.1"/>
    </source>
</evidence>
<dbReference type="PANTHER" id="PTHR10366">
    <property type="entry name" value="NAD DEPENDENT EPIMERASE/DEHYDRATASE"/>
    <property type="match status" value="1"/>
</dbReference>
<dbReference type="AlphaFoldDB" id="W0V6M9"/>
<feature type="region of interest" description="Disordered" evidence="3">
    <location>
        <begin position="127"/>
        <end position="147"/>
    </location>
</feature>
<dbReference type="InterPro" id="IPR001509">
    <property type="entry name" value="Epimerase_deHydtase"/>
</dbReference>
<dbReference type="PATRIC" id="fig|1349767.4.peg.4617"/>
<evidence type="ECO:0000256" key="3">
    <source>
        <dbReference type="SAM" id="MobiDB-lite"/>
    </source>
</evidence>
<dbReference type="Proteomes" id="UP000027604">
    <property type="component" value="Chromosome I"/>
</dbReference>
<reference evidence="5 6" key="1">
    <citation type="journal article" date="2015" name="Genome Announc.">
        <title>Genome Sequence of Mushroom Soft-Rot Pathogen Janthinobacterium agaricidamnosum.</title>
        <authorList>
            <person name="Graupner K."/>
            <person name="Lackner G."/>
            <person name="Hertweck C."/>
        </authorList>
    </citation>
    <scope>NUCLEOTIDE SEQUENCE [LARGE SCALE GENOMIC DNA]</scope>
    <source>
        <strain evidence="6">NBRC 102515 / DSM 9628</strain>
    </source>
</reference>
<dbReference type="STRING" id="1349767.GJA_2902"/>
<evidence type="ECO:0000256" key="1">
    <source>
        <dbReference type="ARBA" id="ARBA00023002"/>
    </source>
</evidence>
<evidence type="ECO:0000259" key="4">
    <source>
        <dbReference type="Pfam" id="PF01370"/>
    </source>
</evidence>
<name>W0V6M9_9BURK</name>
<dbReference type="Gene3D" id="3.40.50.720">
    <property type="entry name" value="NAD(P)-binding Rossmann-like Domain"/>
    <property type="match status" value="1"/>
</dbReference>
<organism evidence="5 6">
    <name type="scientific">Janthinobacterium agaricidamnosum NBRC 102515 = DSM 9628</name>
    <dbReference type="NCBI Taxonomy" id="1349767"/>
    <lineage>
        <taxon>Bacteria</taxon>
        <taxon>Pseudomonadati</taxon>
        <taxon>Pseudomonadota</taxon>
        <taxon>Betaproteobacteria</taxon>
        <taxon>Burkholderiales</taxon>
        <taxon>Oxalobacteraceae</taxon>
        <taxon>Janthinobacterium</taxon>
    </lineage>
</organism>
<dbReference type="HOGENOM" id="CLU_007383_9_2_4"/>
<feature type="domain" description="NAD-dependent epimerase/dehydratase" evidence="4">
    <location>
        <begin position="5"/>
        <end position="243"/>
    </location>
</feature>
<dbReference type="InterPro" id="IPR050425">
    <property type="entry name" value="NAD(P)_dehydrat-like"/>
</dbReference>
<dbReference type="eggNOG" id="COG0451">
    <property type="taxonomic scope" value="Bacteria"/>
</dbReference>
<dbReference type="FunFam" id="3.40.50.720:FF:000336">
    <property type="entry name" value="Aldehyde reductase"/>
    <property type="match status" value="1"/>
</dbReference>
<dbReference type="OrthoDB" id="9778052at2"/>
<dbReference type="CDD" id="cd05227">
    <property type="entry name" value="AR_SDR_e"/>
    <property type="match status" value="1"/>
</dbReference>
<proteinExistence type="inferred from homology"/>
<dbReference type="KEGG" id="jag:GJA_2902"/>
<sequence length="339" mass="36260">MSDTVLVTGGSGFVAGWCIAELLKRGYTVRTTLRSLSREAAIRAMLVPVVDAGDKLTFHGADLTSDAGWDAAMAGCDYVLHVASPLGGDGTKDPDELIIPARDGTLRVLRAATRAGVKRVVMTSSTAASCPPQRGPDSFNDETVWSNPDDRNLPPYRKSKILSEMAAWDFMRTHGGATTLTTVLASAVFGPLLSADNLGSVQVIGRLLSGKMPAYPRLGFNVVDVRDLADAHIRAMTAPEAAGQRFIAASDYLWMKDIAGTLRSRLGTQAAKVPTRRMPDFALRLLSLFDPSLKVVTPGLGRKHSFNAAKARRVLGWTPRPAATTVLDCANSLIEKNAV</sequence>
<dbReference type="Pfam" id="PF01370">
    <property type="entry name" value="Epimerase"/>
    <property type="match status" value="1"/>
</dbReference>
<protein>
    <submittedName>
        <fullName evidence="5">NAD dependent epimerase/dehydratase family protein</fullName>
    </submittedName>
</protein>
<evidence type="ECO:0000256" key="2">
    <source>
        <dbReference type="ARBA" id="ARBA00023445"/>
    </source>
</evidence>
<dbReference type="PANTHER" id="PTHR10366:SF564">
    <property type="entry name" value="STEROL-4-ALPHA-CARBOXYLATE 3-DEHYDROGENASE, DECARBOXYLATING"/>
    <property type="match status" value="1"/>
</dbReference>
<dbReference type="GO" id="GO:0016616">
    <property type="term" value="F:oxidoreductase activity, acting on the CH-OH group of donors, NAD or NADP as acceptor"/>
    <property type="evidence" value="ECO:0007669"/>
    <property type="project" value="TreeGrafter"/>
</dbReference>
<dbReference type="EMBL" id="HG322949">
    <property type="protein sequence ID" value="CDG83531.1"/>
    <property type="molecule type" value="Genomic_DNA"/>
</dbReference>
<gene>
    <name evidence="5" type="ORF">GJA_2902</name>
</gene>
<dbReference type="InterPro" id="IPR036291">
    <property type="entry name" value="NAD(P)-bd_dom_sf"/>
</dbReference>
<keyword evidence="1" id="KW-0560">Oxidoreductase</keyword>
<comment type="similarity">
    <text evidence="2">Belongs to the NAD(P)-dependent epimerase/dehydratase family. Dihydroflavonol-4-reductase subfamily.</text>
</comment>
<keyword evidence="6" id="KW-1185">Reference proteome</keyword>
<evidence type="ECO:0000313" key="6">
    <source>
        <dbReference type="Proteomes" id="UP000027604"/>
    </source>
</evidence>
<dbReference type="RefSeq" id="WP_038499804.1">
    <property type="nucleotide sequence ID" value="NZ_BCTH01000056.1"/>
</dbReference>